<evidence type="ECO:0000256" key="6">
    <source>
        <dbReference type="ARBA" id="ARBA00050776"/>
    </source>
</evidence>
<accession>A0ABU7W2E9</accession>
<protein>
    <recommendedName>
        <fullName evidence="8">Cysteine desulfurase</fullName>
        <ecNumber evidence="8">2.8.1.7</ecNumber>
    </recommendedName>
</protein>
<dbReference type="Pfam" id="PF00266">
    <property type="entry name" value="Aminotran_5"/>
    <property type="match status" value="1"/>
</dbReference>
<evidence type="ECO:0000256" key="1">
    <source>
        <dbReference type="ARBA" id="ARBA00001933"/>
    </source>
</evidence>
<dbReference type="PANTHER" id="PTHR43586">
    <property type="entry name" value="CYSTEINE DESULFURASE"/>
    <property type="match status" value="1"/>
</dbReference>
<dbReference type="PROSITE" id="PS00595">
    <property type="entry name" value="AA_TRANSFER_CLASS_5"/>
    <property type="match status" value="1"/>
</dbReference>
<comment type="similarity">
    <text evidence="3 8">Belongs to the class-V pyridoxal-phosphate-dependent aminotransferase family. Csd subfamily.</text>
</comment>
<dbReference type="InterPro" id="IPR015424">
    <property type="entry name" value="PyrdxlP-dep_Trfase"/>
</dbReference>
<dbReference type="EC" id="2.8.1.7" evidence="8"/>
<evidence type="ECO:0000256" key="7">
    <source>
        <dbReference type="RuleBase" id="RU004504"/>
    </source>
</evidence>
<proteinExistence type="inferred from homology"/>
<sequence length="412" mass="45442">MNKVLSHTTLDVKQVRKDFPILKREVNGKPLIYLDNAATSQTPQQVIDVIVDYYSGYNANIHRGVHALSQEATDAYEQARIKIQKHFNAKQSHEIIFTSGTTHGINLVANGFSSLLKKGDEIIVSALEHHSNIVPWQMLCERTGAILKVIPMNTDGELVISEFEKLLNPNTKLVFVNHVSNALGTINPIETIIEKAHDVGAAVLVDGAQAAPHIKANVQELNVDFYVCSAHKMCGPTGIGMLYGKEEWLKKLPPYQGGGEMIAEVTFEKTTYADLPHKFEAGTPNICGGIAFGAALDYMNTVGFNTLANYENELLEYATSKLQAIEGVKIYGTSRHKTSVISFNVGNIHPYDIGTILDKMGIAVRTGHHCAQPIMDYFKIPGTVRASFMFYNTKEEIDTFIASLKKAVMMLS</sequence>
<dbReference type="RefSeq" id="WP_331808910.1">
    <property type="nucleotide sequence ID" value="NZ_JAZHOU010000001.1"/>
</dbReference>
<dbReference type="InterPro" id="IPR016454">
    <property type="entry name" value="Cysteine_dSase"/>
</dbReference>
<dbReference type="EMBL" id="JAZHOU010000001">
    <property type="protein sequence ID" value="MEF3078109.1"/>
    <property type="molecule type" value="Genomic_DNA"/>
</dbReference>
<dbReference type="Gene3D" id="3.90.1150.10">
    <property type="entry name" value="Aspartate Aminotransferase, domain 1"/>
    <property type="match status" value="1"/>
</dbReference>
<evidence type="ECO:0000256" key="5">
    <source>
        <dbReference type="ARBA" id="ARBA00022898"/>
    </source>
</evidence>
<dbReference type="CDD" id="cd06453">
    <property type="entry name" value="SufS_like"/>
    <property type="match status" value="1"/>
</dbReference>
<dbReference type="InterPro" id="IPR000192">
    <property type="entry name" value="Aminotrans_V_dom"/>
</dbReference>
<comment type="catalytic activity">
    <reaction evidence="6 8">
        <text>(sulfur carrier)-H + L-cysteine = (sulfur carrier)-SH + L-alanine</text>
        <dbReference type="Rhea" id="RHEA:43892"/>
        <dbReference type="Rhea" id="RHEA-COMP:14737"/>
        <dbReference type="Rhea" id="RHEA-COMP:14739"/>
        <dbReference type="ChEBI" id="CHEBI:29917"/>
        <dbReference type="ChEBI" id="CHEBI:35235"/>
        <dbReference type="ChEBI" id="CHEBI:57972"/>
        <dbReference type="ChEBI" id="CHEBI:64428"/>
        <dbReference type="EC" id="2.8.1.7"/>
    </reaction>
</comment>
<evidence type="ECO:0000313" key="11">
    <source>
        <dbReference type="Proteomes" id="UP001356704"/>
    </source>
</evidence>
<dbReference type="InterPro" id="IPR015421">
    <property type="entry name" value="PyrdxlP-dep_Trfase_major"/>
</dbReference>
<evidence type="ECO:0000256" key="2">
    <source>
        <dbReference type="ARBA" id="ARBA00002824"/>
    </source>
</evidence>
<dbReference type="InterPro" id="IPR020578">
    <property type="entry name" value="Aminotrans_V_PyrdxlP_BS"/>
</dbReference>
<dbReference type="PANTHER" id="PTHR43586:SF8">
    <property type="entry name" value="CYSTEINE DESULFURASE 1, CHLOROPLASTIC"/>
    <property type="match status" value="1"/>
</dbReference>
<keyword evidence="5 8" id="KW-0663">Pyridoxal phosphate</keyword>
<keyword evidence="4 8" id="KW-0808">Transferase</keyword>
<dbReference type="NCBIfam" id="TIGR01979">
    <property type="entry name" value="sufS"/>
    <property type="match status" value="1"/>
</dbReference>
<dbReference type="GO" id="GO:0031071">
    <property type="term" value="F:cysteine desulfurase activity"/>
    <property type="evidence" value="ECO:0007669"/>
    <property type="project" value="UniProtKB-EC"/>
</dbReference>
<dbReference type="InterPro" id="IPR010970">
    <property type="entry name" value="Cys_dSase_SufS"/>
</dbReference>
<comment type="cofactor">
    <cofactor evidence="1 7">
        <name>pyridoxal 5'-phosphate</name>
        <dbReference type="ChEBI" id="CHEBI:597326"/>
    </cofactor>
</comment>
<comment type="function">
    <text evidence="2 8">Catalyzes the removal of elemental sulfur and selenium atoms from L-cysteine, L-cystine, L-selenocysteine, and L-selenocystine to produce L-alanine.</text>
</comment>
<feature type="domain" description="Aminotransferase class V" evidence="9">
    <location>
        <begin position="32"/>
        <end position="400"/>
    </location>
</feature>
<keyword evidence="11" id="KW-1185">Reference proteome</keyword>
<dbReference type="Gene3D" id="3.40.640.10">
    <property type="entry name" value="Type I PLP-dependent aspartate aminotransferase-like (Major domain)"/>
    <property type="match status" value="1"/>
</dbReference>
<dbReference type="SUPFAM" id="SSF53383">
    <property type="entry name" value="PLP-dependent transferases"/>
    <property type="match status" value="1"/>
</dbReference>
<evidence type="ECO:0000313" key="10">
    <source>
        <dbReference type="EMBL" id="MEF3078109.1"/>
    </source>
</evidence>
<dbReference type="PIRSF" id="PIRSF005572">
    <property type="entry name" value="NifS"/>
    <property type="match status" value="1"/>
</dbReference>
<dbReference type="Proteomes" id="UP001356704">
    <property type="component" value="Unassembled WGS sequence"/>
</dbReference>
<dbReference type="InterPro" id="IPR015422">
    <property type="entry name" value="PyrdxlP-dep_Trfase_small"/>
</dbReference>
<evidence type="ECO:0000256" key="4">
    <source>
        <dbReference type="ARBA" id="ARBA00022679"/>
    </source>
</evidence>
<name>A0ABU7W2E9_9FLAO</name>
<evidence type="ECO:0000256" key="8">
    <source>
        <dbReference type="RuleBase" id="RU004506"/>
    </source>
</evidence>
<evidence type="ECO:0000256" key="3">
    <source>
        <dbReference type="ARBA" id="ARBA00010447"/>
    </source>
</evidence>
<reference evidence="10 11" key="1">
    <citation type="submission" date="2024-02" db="EMBL/GenBank/DDBJ databases">
        <title>Winogradskyella poriferorum JCM 12885.</title>
        <authorList>
            <person name="Zhang D.-F."/>
            <person name="Fu Z.-Y."/>
        </authorList>
    </citation>
    <scope>NUCLEOTIDE SEQUENCE [LARGE SCALE GENOMIC DNA]</scope>
    <source>
        <strain evidence="10 11">JCM 12885</strain>
    </source>
</reference>
<evidence type="ECO:0000259" key="9">
    <source>
        <dbReference type="Pfam" id="PF00266"/>
    </source>
</evidence>
<comment type="caution">
    <text evidence="10">The sequence shown here is derived from an EMBL/GenBank/DDBJ whole genome shotgun (WGS) entry which is preliminary data.</text>
</comment>
<gene>
    <name evidence="10" type="ORF">V1468_03745</name>
</gene>
<organism evidence="10 11">
    <name type="scientific">Winogradskyella poriferorum</name>
    <dbReference type="NCBI Taxonomy" id="307627"/>
    <lineage>
        <taxon>Bacteria</taxon>
        <taxon>Pseudomonadati</taxon>
        <taxon>Bacteroidota</taxon>
        <taxon>Flavobacteriia</taxon>
        <taxon>Flavobacteriales</taxon>
        <taxon>Flavobacteriaceae</taxon>
        <taxon>Winogradskyella</taxon>
    </lineage>
</organism>